<dbReference type="Gene3D" id="1.10.150.130">
    <property type="match status" value="1"/>
</dbReference>
<dbReference type="Proteomes" id="UP000002931">
    <property type="component" value="Unassembled WGS sequence"/>
</dbReference>
<dbReference type="PANTHER" id="PTHR34605">
    <property type="entry name" value="PHAGE_INTEGRASE DOMAIN-CONTAINING PROTEIN"/>
    <property type="match status" value="1"/>
</dbReference>
<keyword evidence="1" id="KW-0238">DNA-binding</keyword>
<evidence type="ECO:0000259" key="3">
    <source>
        <dbReference type="PROSITE" id="PS51898"/>
    </source>
</evidence>
<dbReference type="InterPro" id="IPR052925">
    <property type="entry name" value="Phage_Integrase-like_Recomb"/>
</dbReference>
<dbReference type="HOGENOM" id="CLU_047407_0_1_5"/>
<proteinExistence type="predicted"/>
<sequence>MTAREQLQTERDETVIRLLKTTMSSRAELIAEYERRSVEAFAPSTRRNYLQMIKLFRGWCAANSFESEPPVHPSVIAAYVDDMGGKIRASTIETRLWAINEMHRARFLAPPCQHRLVELALKAVKRRYGAGHRQAPPLGKREVMHAIGSLGCSRIEVRDRAVLWVATDSWCRASELVALRVQDICPQEDGTSLLYIAKSKTDQFGEGAYAFLSRRGTEAAKAWVDLACLKPSDPLFTKSQAQAKVGPLDAATISRIIKRCTGRNDVSAHSTRVGGVQDALKLGCDLSSIMVAGRWTSPEMPARYGRRLLASQSAAAKVSAAFSD</sequence>
<dbReference type="GO" id="GO:0006310">
    <property type="term" value="P:DNA recombination"/>
    <property type="evidence" value="ECO:0007669"/>
    <property type="project" value="UniProtKB-KW"/>
</dbReference>
<dbReference type="InterPro" id="IPR013762">
    <property type="entry name" value="Integrase-like_cat_sf"/>
</dbReference>
<comment type="caution">
    <text evidence="4">The sequence shown here is derived from an EMBL/GenBank/DDBJ whole genome shotgun (WGS) entry which is preliminary data.</text>
</comment>
<evidence type="ECO:0000313" key="4">
    <source>
        <dbReference type="EMBL" id="EAQ14263.1"/>
    </source>
</evidence>
<organism evidence="4 5">
    <name type="scientific">Maritimibacter alkaliphilus HTCC2654</name>
    <dbReference type="NCBI Taxonomy" id="314271"/>
    <lineage>
        <taxon>Bacteria</taxon>
        <taxon>Pseudomonadati</taxon>
        <taxon>Pseudomonadota</taxon>
        <taxon>Alphaproteobacteria</taxon>
        <taxon>Rhodobacterales</taxon>
        <taxon>Roseobacteraceae</taxon>
        <taxon>Maritimibacter</taxon>
    </lineage>
</organism>
<dbReference type="STRING" id="314271.RB2654_16376"/>
<dbReference type="Gene3D" id="1.10.443.10">
    <property type="entry name" value="Intergrase catalytic core"/>
    <property type="match status" value="1"/>
</dbReference>
<dbReference type="PANTHER" id="PTHR34605:SF3">
    <property type="entry name" value="P CELL-TYPE AGGLUTINATION PROTEIN MAP4-LIKE-RELATED"/>
    <property type="match status" value="1"/>
</dbReference>
<name>A3VBD0_9RHOB</name>
<dbReference type="RefSeq" id="WP_008333563.1">
    <property type="nucleotide sequence ID" value="NZ_CH902578.1"/>
</dbReference>
<dbReference type="GO" id="GO:0003677">
    <property type="term" value="F:DNA binding"/>
    <property type="evidence" value="ECO:0007669"/>
    <property type="project" value="UniProtKB-KW"/>
</dbReference>
<reference evidence="4 5" key="1">
    <citation type="journal article" date="2010" name="J. Bacteriol.">
        <title>Genome sequences of Pelagibaca bermudensis HTCC2601T and Maritimibacter alkaliphilus HTCC2654T, the type strains of two marine Roseobacter genera.</title>
        <authorList>
            <person name="Thrash J.C."/>
            <person name="Cho J.C."/>
            <person name="Ferriera S."/>
            <person name="Johnson J."/>
            <person name="Vergin K.L."/>
            <person name="Giovannoni S.J."/>
        </authorList>
    </citation>
    <scope>NUCLEOTIDE SEQUENCE [LARGE SCALE GENOMIC DNA]</scope>
    <source>
        <strain evidence="4 5">HTCC2654</strain>
    </source>
</reference>
<gene>
    <name evidence="4" type="ORF">RB2654_16376</name>
</gene>
<dbReference type="Pfam" id="PF00589">
    <property type="entry name" value="Phage_integrase"/>
    <property type="match status" value="1"/>
</dbReference>
<keyword evidence="2" id="KW-0233">DNA recombination</keyword>
<dbReference type="PROSITE" id="PS51898">
    <property type="entry name" value="TYR_RECOMBINASE"/>
    <property type="match status" value="1"/>
</dbReference>
<feature type="domain" description="Tyr recombinase" evidence="3">
    <location>
        <begin position="133"/>
        <end position="319"/>
    </location>
</feature>
<dbReference type="InterPro" id="IPR002104">
    <property type="entry name" value="Integrase_catalytic"/>
</dbReference>
<protein>
    <submittedName>
        <fullName evidence="4">Site-specific recombinase XerD-like</fullName>
    </submittedName>
</protein>
<keyword evidence="5" id="KW-1185">Reference proteome</keyword>
<dbReference type="SUPFAM" id="SSF56349">
    <property type="entry name" value="DNA breaking-rejoining enzymes"/>
    <property type="match status" value="1"/>
</dbReference>
<dbReference type="AlphaFoldDB" id="A3VBD0"/>
<dbReference type="EMBL" id="AAMT01000002">
    <property type="protein sequence ID" value="EAQ14263.1"/>
    <property type="molecule type" value="Genomic_DNA"/>
</dbReference>
<evidence type="ECO:0000256" key="2">
    <source>
        <dbReference type="ARBA" id="ARBA00023172"/>
    </source>
</evidence>
<dbReference type="OrthoDB" id="7718754at2"/>
<dbReference type="InterPro" id="IPR011010">
    <property type="entry name" value="DNA_brk_join_enz"/>
</dbReference>
<evidence type="ECO:0000256" key="1">
    <source>
        <dbReference type="ARBA" id="ARBA00023125"/>
    </source>
</evidence>
<dbReference type="GO" id="GO:0015074">
    <property type="term" value="P:DNA integration"/>
    <property type="evidence" value="ECO:0007669"/>
    <property type="project" value="InterPro"/>
</dbReference>
<dbReference type="eggNOG" id="COG4974">
    <property type="taxonomic scope" value="Bacteria"/>
</dbReference>
<dbReference type="SUPFAM" id="SSF47823">
    <property type="entry name" value="lambda integrase-like, N-terminal domain"/>
    <property type="match status" value="1"/>
</dbReference>
<dbReference type="InterPro" id="IPR010998">
    <property type="entry name" value="Integrase_recombinase_N"/>
</dbReference>
<evidence type="ECO:0000313" key="5">
    <source>
        <dbReference type="Proteomes" id="UP000002931"/>
    </source>
</evidence>
<accession>A3VBD0</accession>